<dbReference type="AlphaFoldDB" id="A0A9N8JMW3"/>
<name>A0A9N8JMW3_9PEZI</name>
<organism evidence="1 2">
    <name type="scientific">Aureobasidium vineae</name>
    <dbReference type="NCBI Taxonomy" id="2773715"/>
    <lineage>
        <taxon>Eukaryota</taxon>
        <taxon>Fungi</taxon>
        <taxon>Dikarya</taxon>
        <taxon>Ascomycota</taxon>
        <taxon>Pezizomycotina</taxon>
        <taxon>Dothideomycetes</taxon>
        <taxon>Dothideomycetidae</taxon>
        <taxon>Dothideales</taxon>
        <taxon>Saccotheciaceae</taxon>
        <taxon>Aureobasidium</taxon>
    </lineage>
</organism>
<protein>
    <submittedName>
        <fullName evidence="1">Uncharacterized protein</fullName>
    </submittedName>
</protein>
<gene>
    <name evidence="1" type="ORF">AWRI4619_LOCUS5591</name>
</gene>
<sequence>MFHASSIEPTLTILPSLRLPAAAWYHYLRHGSEPSACPRRCRTRRRLQHLPQNQGSNLYWAVPMLIGYELMNWATEK</sequence>
<reference evidence="1" key="1">
    <citation type="submission" date="2020-06" db="EMBL/GenBank/DDBJ databases">
        <authorList>
            <person name="Onetto C."/>
        </authorList>
    </citation>
    <scope>NUCLEOTIDE SEQUENCE</scope>
</reference>
<comment type="caution">
    <text evidence="1">The sequence shown here is derived from an EMBL/GenBank/DDBJ whole genome shotgun (WGS) entry which is preliminary data.</text>
</comment>
<accession>A0A9N8JMW3</accession>
<evidence type="ECO:0000313" key="2">
    <source>
        <dbReference type="Proteomes" id="UP000716446"/>
    </source>
</evidence>
<keyword evidence="2" id="KW-1185">Reference proteome</keyword>
<evidence type="ECO:0000313" key="1">
    <source>
        <dbReference type="EMBL" id="CAD0089079.1"/>
    </source>
</evidence>
<dbReference type="EMBL" id="CAIJEN010000007">
    <property type="protein sequence ID" value="CAD0089079.1"/>
    <property type="molecule type" value="Genomic_DNA"/>
</dbReference>
<proteinExistence type="predicted"/>
<dbReference type="Proteomes" id="UP000716446">
    <property type="component" value="Unassembled WGS sequence"/>
</dbReference>